<evidence type="ECO:0000256" key="4">
    <source>
        <dbReference type="ARBA" id="ARBA00022741"/>
    </source>
</evidence>
<evidence type="ECO:0000256" key="5">
    <source>
        <dbReference type="ARBA" id="ARBA00022777"/>
    </source>
</evidence>
<dbReference type="GO" id="GO:0004674">
    <property type="term" value="F:protein serine/threonine kinase activity"/>
    <property type="evidence" value="ECO:0007669"/>
    <property type="project" value="UniProtKB-KW"/>
</dbReference>
<comment type="catalytic activity">
    <reaction evidence="8">
        <text>L-seryl-[protein] + ATP = O-phospho-L-seryl-[protein] + ADP + H(+)</text>
        <dbReference type="Rhea" id="RHEA:17989"/>
        <dbReference type="Rhea" id="RHEA-COMP:9863"/>
        <dbReference type="Rhea" id="RHEA-COMP:11604"/>
        <dbReference type="ChEBI" id="CHEBI:15378"/>
        <dbReference type="ChEBI" id="CHEBI:29999"/>
        <dbReference type="ChEBI" id="CHEBI:30616"/>
        <dbReference type="ChEBI" id="CHEBI:83421"/>
        <dbReference type="ChEBI" id="CHEBI:456216"/>
        <dbReference type="EC" id="2.7.11.1"/>
    </reaction>
</comment>
<dbReference type="InterPro" id="IPR011009">
    <property type="entry name" value="Kinase-like_dom_sf"/>
</dbReference>
<evidence type="ECO:0000256" key="8">
    <source>
        <dbReference type="ARBA" id="ARBA00048679"/>
    </source>
</evidence>
<dbReference type="PANTHER" id="PTHR44899:SF3">
    <property type="entry name" value="SERINE_THREONINE-PROTEIN KINASE NEK1"/>
    <property type="match status" value="1"/>
</dbReference>
<evidence type="ECO:0000313" key="12">
    <source>
        <dbReference type="EMBL" id="TNJ28499.1"/>
    </source>
</evidence>
<evidence type="ECO:0000256" key="1">
    <source>
        <dbReference type="ARBA" id="ARBA00012513"/>
    </source>
</evidence>
<gene>
    <name evidence="12" type="ORF">GMRT_11885</name>
</gene>
<keyword evidence="6 9" id="KW-0067">ATP-binding</keyword>
<evidence type="ECO:0000256" key="2">
    <source>
        <dbReference type="ARBA" id="ARBA00022527"/>
    </source>
</evidence>
<dbReference type="InterPro" id="IPR000719">
    <property type="entry name" value="Prot_kinase_dom"/>
</dbReference>
<sequence>MMALMHAVGGGHEECVGLLLLERDLKDGEGRTAAEHAEGEKMRKVLVHQPTLPRLPDSLSGYHLTAVLGEGGFGTVYAAHKGGRNVAVKVVSLRRHSEETREKIRKEAEILLSLDHPNILRCLGTEEDSIEDIFALVTELCCGDLRDEMKVRRRGCPYTDQEVWKTIRDVAAALAYLHEKRLVHRDLKPANILLSSDGRCVLGDFGVAEVLGDSSQIGTYAGTLPYMAPSY</sequence>
<dbReference type="OrthoDB" id="10027016at2759"/>
<keyword evidence="13" id="KW-1185">Reference proteome</keyword>
<evidence type="ECO:0000256" key="3">
    <source>
        <dbReference type="ARBA" id="ARBA00022679"/>
    </source>
</evidence>
<name>A0A4Z1T7F6_GIAMU</name>
<protein>
    <recommendedName>
        <fullName evidence="1">non-specific serine/threonine protein kinase</fullName>
        <ecNumber evidence="1">2.7.11.1</ecNumber>
    </recommendedName>
</protein>
<comment type="catalytic activity">
    <reaction evidence="7">
        <text>L-threonyl-[protein] + ATP = O-phospho-L-threonyl-[protein] + ADP + H(+)</text>
        <dbReference type="Rhea" id="RHEA:46608"/>
        <dbReference type="Rhea" id="RHEA-COMP:11060"/>
        <dbReference type="Rhea" id="RHEA-COMP:11605"/>
        <dbReference type="ChEBI" id="CHEBI:15378"/>
        <dbReference type="ChEBI" id="CHEBI:30013"/>
        <dbReference type="ChEBI" id="CHEBI:30616"/>
        <dbReference type="ChEBI" id="CHEBI:61977"/>
        <dbReference type="ChEBI" id="CHEBI:456216"/>
        <dbReference type="EC" id="2.7.11.1"/>
    </reaction>
</comment>
<dbReference type="PROSITE" id="PS00107">
    <property type="entry name" value="PROTEIN_KINASE_ATP"/>
    <property type="match status" value="1"/>
</dbReference>
<dbReference type="VEuPathDB" id="GiardiaDB:GMRT_11885"/>
<feature type="domain" description="Protein kinase" evidence="11">
    <location>
        <begin position="62"/>
        <end position="231"/>
    </location>
</feature>
<organism evidence="12 13">
    <name type="scientific">Giardia muris</name>
    <dbReference type="NCBI Taxonomy" id="5742"/>
    <lineage>
        <taxon>Eukaryota</taxon>
        <taxon>Metamonada</taxon>
        <taxon>Diplomonadida</taxon>
        <taxon>Hexamitidae</taxon>
        <taxon>Giardiinae</taxon>
        <taxon>Giardia</taxon>
    </lineage>
</organism>
<evidence type="ECO:0000256" key="6">
    <source>
        <dbReference type="ARBA" id="ARBA00022840"/>
    </source>
</evidence>
<comment type="similarity">
    <text evidence="10">Belongs to the protein kinase superfamily.</text>
</comment>
<evidence type="ECO:0000259" key="11">
    <source>
        <dbReference type="PROSITE" id="PS50011"/>
    </source>
</evidence>
<dbReference type="Pfam" id="PF00069">
    <property type="entry name" value="Pkinase"/>
    <property type="match status" value="1"/>
</dbReference>
<dbReference type="PROSITE" id="PS50011">
    <property type="entry name" value="PROTEIN_KINASE_DOM"/>
    <property type="match status" value="1"/>
</dbReference>
<comment type="caution">
    <text evidence="12">The sequence shown here is derived from an EMBL/GenBank/DDBJ whole genome shotgun (WGS) entry which is preliminary data.</text>
</comment>
<keyword evidence="2 10" id="KW-0723">Serine/threonine-protein kinase</keyword>
<dbReference type="EMBL" id="VDLU01000002">
    <property type="protein sequence ID" value="TNJ28499.1"/>
    <property type="molecule type" value="Genomic_DNA"/>
</dbReference>
<dbReference type="Proteomes" id="UP000315496">
    <property type="component" value="Chromosome 2"/>
</dbReference>
<feature type="binding site" evidence="9">
    <location>
        <position position="89"/>
    </location>
    <ligand>
        <name>ATP</name>
        <dbReference type="ChEBI" id="CHEBI:30616"/>
    </ligand>
</feature>
<dbReference type="InterPro" id="IPR008271">
    <property type="entry name" value="Ser/Thr_kinase_AS"/>
</dbReference>
<dbReference type="EC" id="2.7.11.1" evidence="1"/>
<dbReference type="PROSITE" id="PS00108">
    <property type="entry name" value="PROTEIN_KINASE_ST"/>
    <property type="match status" value="1"/>
</dbReference>
<evidence type="ECO:0000256" key="10">
    <source>
        <dbReference type="RuleBase" id="RU000304"/>
    </source>
</evidence>
<dbReference type="SMART" id="SM00220">
    <property type="entry name" value="S_TKc"/>
    <property type="match status" value="1"/>
</dbReference>
<reference evidence="12 13" key="1">
    <citation type="submission" date="2019-05" db="EMBL/GenBank/DDBJ databases">
        <title>The compact genome of Giardia muris reveals important steps in the evolution of intestinal protozoan parasites.</title>
        <authorList>
            <person name="Xu F."/>
            <person name="Jimenez-Gonzalez A."/>
            <person name="Einarsson E."/>
            <person name="Astvaldsson A."/>
            <person name="Peirasmaki D."/>
            <person name="Eckmann L."/>
            <person name="Andersson J.O."/>
            <person name="Svard S.G."/>
            <person name="Jerlstrom-Hultqvist J."/>
        </authorList>
    </citation>
    <scope>NUCLEOTIDE SEQUENCE [LARGE SCALE GENOMIC DNA]</scope>
    <source>
        <strain evidence="12 13">Roberts-Thomson</strain>
    </source>
</reference>
<dbReference type="SUPFAM" id="SSF56112">
    <property type="entry name" value="Protein kinase-like (PK-like)"/>
    <property type="match status" value="1"/>
</dbReference>
<keyword evidence="5 12" id="KW-0418">Kinase</keyword>
<dbReference type="CDD" id="cd14014">
    <property type="entry name" value="STKc_PknB_like"/>
    <property type="match status" value="1"/>
</dbReference>
<evidence type="ECO:0000256" key="9">
    <source>
        <dbReference type="PROSITE-ProRule" id="PRU10141"/>
    </source>
</evidence>
<keyword evidence="4 9" id="KW-0547">Nucleotide-binding</keyword>
<dbReference type="AlphaFoldDB" id="A0A4Z1T7F6"/>
<accession>A0A4Z1T7F6</accession>
<dbReference type="PANTHER" id="PTHR44899">
    <property type="entry name" value="CAMK FAMILY PROTEIN KINASE"/>
    <property type="match status" value="1"/>
</dbReference>
<dbReference type="Gene3D" id="1.10.510.10">
    <property type="entry name" value="Transferase(Phosphotransferase) domain 1"/>
    <property type="match status" value="1"/>
</dbReference>
<dbReference type="InterPro" id="IPR017441">
    <property type="entry name" value="Protein_kinase_ATP_BS"/>
</dbReference>
<evidence type="ECO:0000256" key="7">
    <source>
        <dbReference type="ARBA" id="ARBA00047899"/>
    </source>
</evidence>
<dbReference type="Gene3D" id="1.25.40.20">
    <property type="entry name" value="Ankyrin repeat-containing domain"/>
    <property type="match status" value="1"/>
</dbReference>
<dbReference type="InterPro" id="IPR051131">
    <property type="entry name" value="NEK_Ser/Thr_kinase_NIMA"/>
</dbReference>
<dbReference type="GO" id="GO:0005524">
    <property type="term" value="F:ATP binding"/>
    <property type="evidence" value="ECO:0007669"/>
    <property type="project" value="UniProtKB-UniRule"/>
</dbReference>
<evidence type="ECO:0000313" key="13">
    <source>
        <dbReference type="Proteomes" id="UP000315496"/>
    </source>
</evidence>
<proteinExistence type="inferred from homology"/>
<dbReference type="InterPro" id="IPR036770">
    <property type="entry name" value="Ankyrin_rpt-contain_sf"/>
</dbReference>
<keyword evidence="3" id="KW-0808">Transferase</keyword>